<dbReference type="PROSITE" id="PS52016">
    <property type="entry name" value="TONB_DEPENDENT_REC_3"/>
    <property type="match status" value="1"/>
</dbReference>
<dbReference type="PROSITE" id="PS00018">
    <property type="entry name" value="EF_HAND_1"/>
    <property type="match status" value="1"/>
</dbReference>
<evidence type="ECO:0000256" key="3">
    <source>
        <dbReference type="ARBA" id="ARBA00022448"/>
    </source>
</evidence>
<evidence type="ECO:0000313" key="19">
    <source>
        <dbReference type="EMBL" id="OWY35378.1"/>
    </source>
</evidence>
<dbReference type="AlphaFoldDB" id="A0A225SXA4"/>
<dbReference type="Proteomes" id="UP000214747">
    <property type="component" value="Unassembled WGS sequence"/>
</dbReference>
<evidence type="ECO:0000256" key="7">
    <source>
        <dbReference type="ARBA" id="ARBA00022729"/>
    </source>
</evidence>
<proteinExistence type="inferred from homology"/>
<dbReference type="InterPro" id="IPR010917">
    <property type="entry name" value="TonB_rcpt_CS"/>
</dbReference>
<gene>
    <name evidence="19" type="ORF">CEJ45_08910</name>
</gene>
<dbReference type="InterPro" id="IPR018247">
    <property type="entry name" value="EF_Hand_1_Ca_BS"/>
</dbReference>
<dbReference type="GO" id="GO:0015891">
    <property type="term" value="P:siderophore transport"/>
    <property type="evidence" value="ECO:0007669"/>
    <property type="project" value="InterPro"/>
</dbReference>
<evidence type="ECO:0000256" key="14">
    <source>
        <dbReference type="PROSITE-ProRule" id="PRU01360"/>
    </source>
</evidence>
<dbReference type="EMBL" id="NJGV01000006">
    <property type="protein sequence ID" value="OWY35378.1"/>
    <property type="molecule type" value="Genomic_DNA"/>
</dbReference>
<keyword evidence="4 14" id="KW-1134">Transmembrane beta strand</keyword>
<evidence type="ECO:0000256" key="13">
    <source>
        <dbReference type="ARBA" id="ARBA00023237"/>
    </source>
</evidence>
<sequence>MKTNQAPFNPARDMSIATSTLVSLVMLGFHLPSVAQQSAAPAGQAALEPIQVSSDWLGTGLESSVKTYPGARTVVRKQDIDSTGAISIGEVMRRIPGVQSSDSAGTSGSAISLNIGVRGLTGRFSPRSTVLLDGIPLSVAPYGQPQLSFAPLSLNNIESIDVIRGGGAVRFGPQNVGGIINFKTRSIPASEGISGDASVRYNSYGKGGGNAQYTAFAGGQGDNGLGMAFLYSGQDGSGWRDKSDEHLNDFALKMRYEISASAELYAKLNYYDVMSRTPGGLSTAQYAADPFQNTRLRDNWSGTRKGFDVGYLNTLSDHQELEVRTYFNQATRQSSLINATGVRLSHQPRNYETLGIEPRYTQRFAWGSTTHDVTVGYRTIRERGDDNIYNEAVRTGVLSGFTRFQNSTDAHAAYIDDKIALGKWRITPGLRFEQVQSSRYETGKKTPYEVANDKLLPSINLAYLLTEQLTLFSNYNTSFGVVQNSQLNTMSSAHPLSPELARTMEGGVRWKSEQASAEATMFHINFDNQIVSVQGTMPNVFRNIGRTQHDGVELAMDYAFDQDSPLKGWSVFANYTYTRALQKSGSNPGKDLPFYARTTDTLGVRLQSGPWALNLSTTHQGRQFADEANTLAESADGSIGEIPGVRLWNAQASWKVPGKKGLDLTAGVNNLMDRRYFTRTVDGNLGKLVGAPRTIYVQGRYAF</sequence>
<feature type="domain" description="TonB-dependent receptor plug" evidence="18">
    <location>
        <begin position="65"/>
        <end position="179"/>
    </location>
</feature>
<keyword evidence="5" id="KW-0410">Iron transport</keyword>
<feature type="short sequence motif" description="TonB C-terminal box" evidence="15">
    <location>
        <begin position="686"/>
        <end position="703"/>
    </location>
</feature>
<evidence type="ECO:0000256" key="5">
    <source>
        <dbReference type="ARBA" id="ARBA00022496"/>
    </source>
</evidence>
<keyword evidence="20" id="KW-1185">Reference proteome</keyword>
<keyword evidence="13 14" id="KW-0998">Cell outer membrane</keyword>
<evidence type="ECO:0000256" key="1">
    <source>
        <dbReference type="ARBA" id="ARBA00004571"/>
    </source>
</evidence>
<evidence type="ECO:0000256" key="9">
    <source>
        <dbReference type="ARBA" id="ARBA00023065"/>
    </source>
</evidence>
<dbReference type="PROSITE" id="PS01156">
    <property type="entry name" value="TONB_DEPENDENT_REC_2"/>
    <property type="match status" value="1"/>
</dbReference>
<evidence type="ECO:0000256" key="4">
    <source>
        <dbReference type="ARBA" id="ARBA00022452"/>
    </source>
</evidence>
<name>A0A225SXA4_9BURK</name>
<dbReference type="InterPro" id="IPR036942">
    <property type="entry name" value="Beta-barrel_TonB_sf"/>
</dbReference>
<evidence type="ECO:0000313" key="20">
    <source>
        <dbReference type="Proteomes" id="UP000214747"/>
    </source>
</evidence>
<evidence type="ECO:0000256" key="11">
    <source>
        <dbReference type="ARBA" id="ARBA00023136"/>
    </source>
</evidence>
<dbReference type="SUPFAM" id="SSF56935">
    <property type="entry name" value="Porins"/>
    <property type="match status" value="1"/>
</dbReference>
<dbReference type="GO" id="GO:0038023">
    <property type="term" value="F:signaling receptor activity"/>
    <property type="evidence" value="ECO:0007669"/>
    <property type="project" value="InterPro"/>
</dbReference>
<dbReference type="GO" id="GO:0009279">
    <property type="term" value="C:cell outer membrane"/>
    <property type="evidence" value="ECO:0007669"/>
    <property type="project" value="UniProtKB-SubCell"/>
</dbReference>
<evidence type="ECO:0000259" key="17">
    <source>
        <dbReference type="Pfam" id="PF00593"/>
    </source>
</evidence>
<comment type="similarity">
    <text evidence="2 14 16">Belongs to the TonB-dependent receptor family.</text>
</comment>
<keyword evidence="11 14" id="KW-0472">Membrane</keyword>
<evidence type="ECO:0000259" key="18">
    <source>
        <dbReference type="Pfam" id="PF07715"/>
    </source>
</evidence>
<accession>A0A225SXA4</accession>
<organism evidence="19 20">
    <name type="scientific">Herbaspirillum aquaticum</name>
    <dbReference type="NCBI Taxonomy" id="568783"/>
    <lineage>
        <taxon>Bacteria</taxon>
        <taxon>Pseudomonadati</taxon>
        <taxon>Pseudomonadota</taxon>
        <taxon>Betaproteobacteria</taxon>
        <taxon>Burkholderiales</taxon>
        <taxon>Oxalobacteraceae</taxon>
        <taxon>Herbaspirillum</taxon>
    </lineage>
</organism>
<evidence type="ECO:0000256" key="8">
    <source>
        <dbReference type="ARBA" id="ARBA00023004"/>
    </source>
</evidence>
<keyword evidence="3 14" id="KW-0813">Transport</keyword>
<keyword evidence="12 19" id="KW-0675">Receptor</keyword>
<protein>
    <submittedName>
        <fullName evidence="19">TonB-dependent siderophore receptor</fullName>
    </submittedName>
</protein>
<dbReference type="Gene3D" id="2.170.130.10">
    <property type="entry name" value="TonB-dependent receptor, plug domain"/>
    <property type="match status" value="1"/>
</dbReference>
<keyword evidence="9" id="KW-0406">Ion transport</keyword>
<evidence type="ECO:0000256" key="16">
    <source>
        <dbReference type="RuleBase" id="RU003357"/>
    </source>
</evidence>
<reference evidence="19 20" key="1">
    <citation type="journal article" date="2010" name="Int. J. Syst. Evol. Microbiol.">
        <title>Reclassification of Herbaspirillum putei as a later heterotypic synonym of Herbaspirillum huttiense, with the description of H. huttiense subsp. huttiense subsp. nov. and H. huttiense subsp. putei subsp. nov., comb. nov., and description of Herbaspirillum aquaticum sp. nov.</title>
        <authorList>
            <person name="Dobritsa A.P."/>
            <person name="Reddy M.C."/>
            <person name="Samadpour M."/>
        </authorList>
    </citation>
    <scope>NUCLEOTIDE SEQUENCE [LARGE SCALE GENOMIC DNA]</scope>
    <source>
        <strain evidence="19 20">IEH 4430</strain>
    </source>
</reference>
<evidence type="ECO:0000256" key="2">
    <source>
        <dbReference type="ARBA" id="ARBA00009810"/>
    </source>
</evidence>
<feature type="domain" description="TonB-dependent receptor-like beta-barrel" evidence="17">
    <location>
        <begin position="264"/>
        <end position="671"/>
    </location>
</feature>
<dbReference type="Gene3D" id="2.40.170.20">
    <property type="entry name" value="TonB-dependent receptor, beta-barrel domain"/>
    <property type="match status" value="1"/>
</dbReference>
<dbReference type="InterPro" id="IPR012910">
    <property type="entry name" value="Plug_dom"/>
</dbReference>
<dbReference type="PANTHER" id="PTHR30442">
    <property type="entry name" value="IRON III DICITRATE TRANSPORT PROTEIN FECA"/>
    <property type="match status" value="1"/>
</dbReference>
<dbReference type="CDD" id="cd01347">
    <property type="entry name" value="ligand_gated_channel"/>
    <property type="match status" value="1"/>
</dbReference>
<keyword evidence="7" id="KW-0732">Signal</keyword>
<dbReference type="GO" id="GO:0015343">
    <property type="term" value="F:siderophore-iron transmembrane transporter activity"/>
    <property type="evidence" value="ECO:0007669"/>
    <property type="project" value="InterPro"/>
</dbReference>
<comment type="subcellular location">
    <subcellularLocation>
        <location evidence="1 14">Cell outer membrane</location>
        <topology evidence="1 14">Multi-pass membrane protein</topology>
    </subcellularLocation>
</comment>
<dbReference type="InterPro" id="IPR010105">
    <property type="entry name" value="TonB_sidphr_rcpt"/>
</dbReference>
<dbReference type="InterPro" id="IPR039426">
    <property type="entry name" value="TonB-dep_rcpt-like"/>
</dbReference>
<dbReference type="Pfam" id="PF00593">
    <property type="entry name" value="TonB_dep_Rec_b-barrel"/>
    <property type="match status" value="1"/>
</dbReference>
<dbReference type="NCBIfam" id="TIGR01783">
    <property type="entry name" value="TonB-siderophor"/>
    <property type="match status" value="1"/>
</dbReference>
<comment type="caution">
    <text evidence="19">The sequence shown here is derived from an EMBL/GenBank/DDBJ whole genome shotgun (WGS) entry which is preliminary data.</text>
</comment>
<evidence type="ECO:0000256" key="6">
    <source>
        <dbReference type="ARBA" id="ARBA00022692"/>
    </source>
</evidence>
<keyword evidence="6 14" id="KW-0812">Transmembrane</keyword>
<dbReference type="PANTHER" id="PTHR30442:SF0">
    <property type="entry name" value="FE(3+) DICITRATE TRANSPORT PROTEIN FECA"/>
    <property type="match status" value="1"/>
</dbReference>
<keyword evidence="10 16" id="KW-0798">TonB box</keyword>
<dbReference type="Pfam" id="PF07715">
    <property type="entry name" value="Plug"/>
    <property type="match status" value="1"/>
</dbReference>
<evidence type="ECO:0000256" key="15">
    <source>
        <dbReference type="PROSITE-ProRule" id="PRU10144"/>
    </source>
</evidence>
<keyword evidence="8" id="KW-0408">Iron</keyword>
<dbReference type="InterPro" id="IPR037066">
    <property type="entry name" value="Plug_dom_sf"/>
</dbReference>
<evidence type="ECO:0000256" key="10">
    <source>
        <dbReference type="ARBA" id="ARBA00023077"/>
    </source>
</evidence>
<dbReference type="InterPro" id="IPR000531">
    <property type="entry name" value="Beta-barrel_TonB"/>
</dbReference>
<evidence type="ECO:0000256" key="12">
    <source>
        <dbReference type="ARBA" id="ARBA00023170"/>
    </source>
</evidence>